<dbReference type="PROSITE" id="PS51186">
    <property type="entry name" value="GNAT"/>
    <property type="match status" value="1"/>
</dbReference>
<keyword evidence="3" id="KW-1185">Reference proteome</keyword>
<dbReference type="SUPFAM" id="SSF55729">
    <property type="entry name" value="Acyl-CoA N-acyltransferases (Nat)"/>
    <property type="match status" value="1"/>
</dbReference>
<dbReference type="EMBL" id="QRDW01000001">
    <property type="protein sequence ID" value="RED53703.1"/>
    <property type="molecule type" value="Genomic_DNA"/>
</dbReference>
<dbReference type="GO" id="GO:0016747">
    <property type="term" value="F:acyltransferase activity, transferring groups other than amino-acyl groups"/>
    <property type="evidence" value="ECO:0007669"/>
    <property type="project" value="InterPro"/>
</dbReference>
<comment type="caution">
    <text evidence="2">The sequence shown here is derived from an EMBL/GenBank/DDBJ whole genome shotgun (WGS) entry which is preliminary data.</text>
</comment>
<dbReference type="InterPro" id="IPR000182">
    <property type="entry name" value="GNAT_dom"/>
</dbReference>
<feature type="domain" description="N-acetyltransferase" evidence="1">
    <location>
        <begin position="3"/>
        <end position="149"/>
    </location>
</feature>
<reference evidence="2 3" key="1">
    <citation type="submission" date="2018-07" db="EMBL/GenBank/DDBJ databases">
        <title>Genomic Encyclopedia of Type Strains, Phase III (KMG-III): the genomes of soil and plant-associated and newly described type strains.</title>
        <authorList>
            <person name="Whitman W."/>
        </authorList>
    </citation>
    <scope>NUCLEOTIDE SEQUENCE [LARGE SCALE GENOMIC DNA]</scope>
    <source>
        <strain evidence="2 3">CECT 8488</strain>
    </source>
</reference>
<dbReference type="Gene3D" id="3.40.630.30">
    <property type="match status" value="1"/>
</dbReference>
<accession>A0A3D9HW16</accession>
<dbReference type="InterPro" id="IPR016181">
    <property type="entry name" value="Acyl_CoA_acyltransferase"/>
</dbReference>
<organism evidence="2 3">
    <name type="scientific">Aestuariispira insulae</name>
    <dbReference type="NCBI Taxonomy" id="1461337"/>
    <lineage>
        <taxon>Bacteria</taxon>
        <taxon>Pseudomonadati</taxon>
        <taxon>Pseudomonadota</taxon>
        <taxon>Alphaproteobacteria</taxon>
        <taxon>Rhodospirillales</taxon>
        <taxon>Kiloniellaceae</taxon>
        <taxon>Aestuariispira</taxon>
    </lineage>
</organism>
<dbReference type="Proteomes" id="UP000256845">
    <property type="component" value="Unassembled WGS sequence"/>
</dbReference>
<proteinExistence type="predicted"/>
<dbReference type="AlphaFoldDB" id="A0A3D9HW16"/>
<evidence type="ECO:0000313" key="2">
    <source>
        <dbReference type="EMBL" id="RED53703.1"/>
    </source>
</evidence>
<name>A0A3D9HW16_9PROT</name>
<dbReference type="RefSeq" id="WP_115934818.1">
    <property type="nucleotide sequence ID" value="NZ_QRDW01000001.1"/>
</dbReference>
<evidence type="ECO:0000259" key="1">
    <source>
        <dbReference type="PROSITE" id="PS51186"/>
    </source>
</evidence>
<gene>
    <name evidence="2" type="ORF">DFP90_101497</name>
</gene>
<dbReference type="OrthoDB" id="9796171at2"/>
<protein>
    <recommendedName>
        <fullName evidence="1">N-acetyltransferase domain-containing protein</fullName>
    </recommendedName>
</protein>
<sequence length="183" mass="21071">MTIAVKDYSVELVSDAQAFQMVLAVRCQAFHDEDLEEEIDGNDYCSTHFLIRDVNRKPVAALRWRDLGNSCAIWERWAITPRARGDIKLFRLLAEVAEEYSKFKGIRRAYGSATNPKKIKYWKAFGARETGNVVTYGGKSYFEMVKDLPLSNTGPSEDEIHRIEASRFFNWTKSESWQECKAV</sequence>
<evidence type="ECO:0000313" key="3">
    <source>
        <dbReference type="Proteomes" id="UP000256845"/>
    </source>
</evidence>